<dbReference type="InterPro" id="IPR022764">
    <property type="entry name" value="Peptidase_S54_rhomboid_dom"/>
</dbReference>
<evidence type="ECO:0000256" key="6">
    <source>
        <dbReference type="ARBA" id="ARBA00023136"/>
    </source>
</evidence>
<keyword evidence="3 8" id="KW-0812">Transmembrane</keyword>
<proteinExistence type="inferred from homology"/>
<name>A0A5Q2TM42_9BACI</name>
<organism evidence="10 11">
    <name type="scientific">Gracilibacillus salitolerans</name>
    <dbReference type="NCBI Taxonomy" id="2663022"/>
    <lineage>
        <taxon>Bacteria</taxon>
        <taxon>Bacillati</taxon>
        <taxon>Bacillota</taxon>
        <taxon>Bacilli</taxon>
        <taxon>Bacillales</taxon>
        <taxon>Bacillaceae</taxon>
        <taxon>Gracilibacillus</taxon>
    </lineage>
</organism>
<dbReference type="InterPro" id="IPR050925">
    <property type="entry name" value="Rhomboid_protease_S54"/>
</dbReference>
<dbReference type="AlphaFoldDB" id="A0A5Q2TM42"/>
<evidence type="ECO:0000256" key="4">
    <source>
        <dbReference type="ARBA" id="ARBA00022801"/>
    </source>
</evidence>
<keyword evidence="10" id="KW-0645">Protease</keyword>
<dbReference type="SMART" id="SM00028">
    <property type="entry name" value="TPR"/>
    <property type="match status" value="2"/>
</dbReference>
<keyword evidence="5 8" id="KW-1133">Transmembrane helix</keyword>
<evidence type="ECO:0000313" key="11">
    <source>
        <dbReference type="Proteomes" id="UP000339690"/>
    </source>
</evidence>
<feature type="repeat" description="TPR" evidence="7">
    <location>
        <begin position="468"/>
        <end position="501"/>
    </location>
</feature>
<keyword evidence="11" id="KW-1185">Reference proteome</keyword>
<dbReference type="GO" id="GO:0004252">
    <property type="term" value="F:serine-type endopeptidase activity"/>
    <property type="evidence" value="ECO:0007669"/>
    <property type="project" value="InterPro"/>
</dbReference>
<keyword evidence="4" id="KW-0378">Hydrolase</keyword>
<feature type="transmembrane region" description="Helical" evidence="8">
    <location>
        <begin position="290"/>
        <end position="308"/>
    </location>
</feature>
<dbReference type="EMBL" id="CP045915">
    <property type="protein sequence ID" value="QGH34930.1"/>
    <property type="molecule type" value="Genomic_DNA"/>
</dbReference>
<evidence type="ECO:0000256" key="3">
    <source>
        <dbReference type="ARBA" id="ARBA00022692"/>
    </source>
</evidence>
<keyword evidence="7" id="KW-0802">TPR repeat</keyword>
<evidence type="ECO:0000256" key="5">
    <source>
        <dbReference type="ARBA" id="ARBA00022989"/>
    </source>
</evidence>
<feature type="transmembrane region" description="Helical" evidence="8">
    <location>
        <begin position="372"/>
        <end position="390"/>
    </location>
</feature>
<dbReference type="InterPro" id="IPR011990">
    <property type="entry name" value="TPR-like_helical_dom_sf"/>
</dbReference>
<accession>A0A5Q2TM42</accession>
<dbReference type="GO" id="GO:0016020">
    <property type="term" value="C:membrane"/>
    <property type="evidence" value="ECO:0007669"/>
    <property type="project" value="UniProtKB-SubCell"/>
</dbReference>
<evidence type="ECO:0000259" key="9">
    <source>
        <dbReference type="Pfam" id="PF01694"/>
    </source>
</evidence>
<dbReference type="SUPFAM" id="SSF144091">
    <property type="entry name" value="Rhomboid-like"/>
    <property type="match status" value="1"/>
</dbReference>
<feature type="transmembrane region" description="Helical" evidence="8">
    <location>
        <begin position="266"/>
        <end position="284"/>
    </location>
</feature>
<dbReference type="Gene3D" id="1.25.40.10">
    <property type="entry name" value="Tetratricopeptide repeat domain"/>
    <property type="match status" value="1"/>
</dbReference>
<protein>
    <submittedName>
        <fullName evidence="10">Rhomboid family intramembrane serine protease</fullName>
    </submittedName>
</protein>
<dbReference type="PANTHER" id="PTHR43731:SF14">
    <property type="entry name" value="PRESENILIN-ASSOCIATED RHOMBOID-LIKE PROTEIN, MITOCHONDRIAL"/>
    <property type="match status" value="1"/>
</dbReference>
<sequence length="516" mass="59998">MFIRNQFVQNKLVLHLMEKEEYELLTTSSNQEEYLLWKRNKRNTDIVRVSLKQYDWKRELEASVQQVEKKVIQNIQLPLFQQNISFHHIFIAEYEPVDSWSDLMKRDSSVPKIDTSFVYIWSQHHEEEFSRFFQKAQLNHALTFSIPENLFELEYQTELLKHRIQQIHKNAEKEILAVFNRGKPRLSYILIAINIILFFLLEYRGGSTNPETLIQFGAKYNVGMMEGEWWRIITSMFLHIGIFHLALNMLALYFIGTLVERIYGNIRFIIIYFLAGLAGGMASFALNPSIAAGASGALFGLFGALLFFGMKNPRIFFKTMGMNVIFIVILNIIFGVFVPQVDNGAHIGGLIGGFIASGIVMLPKSKAFMQQLIAVVIFVFYVFGLLAYGLTNDEVQYNETLQIQRVQQLVEAEQYNEVTEIVTETLPYADQLEAELLFYRSFANIHLESFDQAKRDLEKAVEQKSEFEEAWYNLALLYQQEDEYNKAMHATEQLLDLDSENNSYQELFQELQRAEN</sequence>
<evidence type="ECO:0000256" key="1">
    <source>
        <dbReference type="ARBA" id="ARBA00004141"/>
    </source>
</evidence>
<keyword evidence="6 8" id="KW-0472">Membrane</keyword>
<dbReference type="Gene3D" id="1.20.1540.10">
    <property type="entry name" value="Rhomboid-like"/>
    <property type="match status" value="1"/>
</dbReference>
<dbReference type="RefSeq" id="WP_153791497.1">
    <property type="nucleotide sequence ID" value="NZ_CP045915.1"/>
</dbReference>
<feature type="transmembrane region" description="Helical" evidence="8">
    <location>
        <begin position="229"/>
        <end position="254"/>
    </location>
</feature>
<dbReference type="InterPro" id="IPR019734">
    <property type="entry name" value="TPR_rpt"/>
</dbReference>
<evidence type="ECO:0000313" key="10">
    <source>
        <dbReference type="EMBL" id="QGH34930.1"/>
    </source>
</evidence>
<comment type="subcellular location">
    <subcellularLocation>
        <location evidence="1">Membrane</location>
        <topology evidence="1">Multi-pass membrane protein</topology>
    </subcellularLocation>
</comment>
<dbReference type="KEGG" id="grc:GI584_13155"/>
<dbReference type="PROSITE" id="PS50005">
    <property type="entry name" value="TPR"/>
    <property type="match status" value="1"/>
</dbReference>
<gene>
    <name evidence="10" type="ORF">GI584_13155</name>
</gene>
<feature type="transmembrane region" description="Helical" evidence="8">
    <location>
        <begin position="320"/>
        <end position="338"/>
    </location>
</feature>
<feature type="domain" description="Peptidase S54 rhomboid" evidence="9">
    <location>
        <begin position="227"/>
        <end position="360"/>
    </location>
</feature>
<evidence type="ECO:0000256" key="8">
    <source>
        <dbReference type="SAM" id="Phobius"/>
    </source>
</evidence>
<dbReference type="InterPro" id="IPR035952">
    <property type="entry name" value="Rhomboid-like_sf"/>
</dbReference>
<comment type="similarity">
    <text evidence="2">Belongs to the peptidase S54 family.</text>
</comment>
<dbReference type="Pfam" id="PF13181">
    <property type="entry name" value="TPR_8"/>
    <property type="match status" value="1"/>
</dbReference>
<dbReference type="PANTHER" id="PTHR43731">
    <property type="entry name" value="RHOMBOID PROTEASE"/>
    <property type="match status" value="1"/>
</dbReference>
<evidence type="ECO:0000256" key="2">
    <source>
        <dbReference type="ARBA" id="ARBA00009045"/>
    </source>
</evidence>
<dbReference type="GO" id="GO:0006508">
    <property type="term" value="P:proteolysis"/>
    <property type="evidence" value="ECO:0007669"/>
    <property type="project" value="UniProtKB-KW"/>
</dbReference>
<evidence type="ECO:0000256" key="7">
    <source>
        <dbReference type="PROSITE-ProRule" id="PRU00339"/>
    </source>
</evidence>
<feature type="transmembrane region" description="Helical" evidence="8">
    <location>
        <begin position="186"/>
        <end position="203"/>
    </location>
</feature>
<reference evidence="10 11" key="1">
    <citation type="submission" date="2019-11" db="EMBL/GenBank/DDBJ databases">
        <title>Gracilibacillus salitolerans sp. nov., a moderate halophile isolated from a saline soil in northwest China.</title>
        <authorList>
            <person name="Gan L."/>
        </authorList>
    </citation>
    <scope>NUCLEOTIDE SEQUENCE [LARGE SCALE GENOMIC DNA]</scope>
    <source>
        <strain evidence="10 11">SCU50</strain>
    </source>
</reference>
<dbReference type="Pfam" id="PF01694">
    <property type="entry name" value="Rhomboid"/>
    <property type="match status" value="1"/>
</dbReference>
<dbReference type="SUPFAM" id="SSF48452">
    <property type="entry name" value="TPR-like"/>
    <property type="match status" value="1"/>
</dbReference>
<dbReference type="Proteomes" id="UP000339690">
    <property type="component" value="Chromosome"/>
</dbReference>